<dbReference type="Pfam" id="PF13855">
    <property type="entry name" value="LRR_8"/>
    <property type="match status" value="4"/>
</dbReference>
<dbReference type="AlphaFoldDB" id="A0A804N4P6"/>
<evidence type="ECO:0000313" key="11">
    <source>
        <dbReference type="Proteomes" id="UP000007305"/>
    </source>
</evidence>
<dbReference type="FunFam" id="3.80.10.10:FF:000041">
    <property type="entry name" value="LRR receptor-like serine/threonine-protein kinase ERECTA"/>
    <property type="match status" value="1"/>
</dbReference>
<keyword evidence="5" id="KW-1133">Transmembrane helix</keyword>
<gene>
    <name evidence="10" type="primary">LOC103650261</name>
</gene>
<protein>
    <recommendedName>
        <fullName evidence="9">Leucine-rich repeat-containing N-terminal plant-type domain-containing protein</fullName>
    </recommendedName>
</protein>
<evidence type="ECO:0000256" key="2">
    <source>
        <dbReference type="ARBA" id="ARBA00022692"/>
    </source>
</evidence>
<evidence type="ECO:0000256" key="1">
    <source>
        <dbReference type="ARBA" id="ARBA00022614"/>
    </source>
</evidence>
<keyword evidence="4" id="KW-0677">Repeat</keyword>
<sequence length="565" mass="59686">MSRLHHHHLLQLMCSLLISAELVSGTTGGDDMAVLIQLKAFLRAHNQINRGAYDGWPEASPSPCGSWRGVGCDADGRVSSLDLSSSSISGPLFGNFSGLSGLVRLDLSDNSIAGELPADLDRCVGLQHLNLSYNLISGALGVPSLTKLRTLDVSRNRLEGEVVVVSGNFNFLGACDDLVVLNVSGNSLGGDIAGLLGNCPRLRYVDLSMNGFTGRVTQGIASLAQFSAAENRLSGTVPPGVFPERCGLQSLDLSGNRLSGSFPDSVSNCPGLTYLSLSGNGFGGQIPAGVGAIPGLETLILGSNSFDREMPLSLTNCTALRYLDISGNGFGGEVQGLFAKLESLTHLILHSNSYTGGIVSSGILGLPKLAMLDLSLNRFSGKLPTEVTSMASIKYLVLAENTFSGQIPAAYGQIAQLQVLDLSYNNLTGGIPADVGSLSSLLVLMLAGNQLSGEIPKEIGNCTSLLWLNLAANRLSGQIPPEIAGVGRDPSPTFARNQKDAAELEIGTGKCPSVVRWIPLGYPGFNYVESEMSWKDCRSLEDRILKGYGCQGTCCQDKYHPWFLQ</sequence>
<dbReference type="FunFam" id="3.80.10.10:FF:000691">
    <property type="entry name" value="Putative LRR receptor-like serine/threonine-protein kinase"/>
    <property type="match status" value="1"/>
</dbReference>
<dbReference type="PANTHER" id="PTHR48004:SF59">
    <property type="entry name" value="LEUCINE-RICH REPEAT-CONTAINING N-TERMINAL PLANT-TYPE DOMAIN-CONTAINING PROTEIN"/>
    <property type="match status" value="1"/>
</dbReference>
<keyword evidence="2" id="KW-0812">Transmembrane</keyword>
<dbReference type="Gene3D" id="3.80.10.10">
    <property type="entry name" value="Ribonuclease Inhibitor"/>
    <property type="match status" value="4"/>
</dbReference>
<dbReference type="Proteomes" id="UP000007305">
    <property type="component" value="Chromosome 3"/>
</dbReference>
<feature type="chain" id="PRO_5032909918" description="Leucine-rich repeat-containing N-terminal plant-type domain-containing protein" evidence="8">
    <location>
        <begin position="29"/>
        <end position="565"/>
    </location>
</feature>
<dbReference type="EnsemblPlants" id="Zm00001eb134820_T002">
    <property type="protein sequence ID" value="Zm00001eb134820_P002"/>
    <property type="gene ID" value="Zm00001eb134820"/>
</dbReference>
<accession>A0A804N4P6</accession>
<dbReference type="Pfam" id="PF08263">
    <property type="entry name" value="LRRNT_2"/>
    <property type="match status" value="1"/>
</dbReference>
<evidence type="ECO:0000313" key="10">
    <source>
        <dbReference type="EnsemblPlants" id="Zm00001eb134820_P002"/>
    </source>
</evidence>
<keyword evidence="1" id="KW-0433">Leucine-rich repeat</keyword>
<evidence type="ECO:0000259" key="9">
    <source>
        <dbReference type="Pfam" id="PF08263"/>
    </source>
</evidence>
<feature type="domain" description="Leucine-rich repeat-containing N-terminal plant-type" evidence="9">
    <location>
        <begin position="30"/>
        <end position="73"/>
    </location>
</feature>
<keyword evidence="6" id="KW-0472">Membrane</keyword>
<organism evidence="10 11">
    <name type="scientific">Zea mays</name>
    <name type="common">Maize</name>
    <dbReference type="NCBI Taxonomy" id="4577"/>
    <lineage>
        <taxon>Eukaryota</taxon>
        <taxon>Viridiplantae</taxon>
        <taxon>Streptophyta</taxon>
        <taxon>Embryophyta</taxon>
        <taxon>Tracheophyta</taxon>
        <taxon>Spermatophyta</taxon>
        <taxon>Magnoliopsida</taxon>
        <taxon>Liliopsida</taxon>
        <taxon>Poales</taxon>
        <taxon>Poaceae</taxon>
        <taxon>PACMAD clade</taxon>
        <taxon>Panicoideae</taxon>
        <taxon>Andropogonodae</taxon>
        <taxon>Andropogoneae</taxon>
        <taxon>Tripsacinae</taxon>
        <taxon>Zea</taxon>
    </lineage>
</organism>
<proteinExistence type="predicted"/>
<evidence type="ECO:0000256" key="4">
    <source>
        <dbReference type="ARBA" id="ARBA00022737"/>
    </source>
</evidence>
<dbReference type="InterPro" id="IPR052941">
    <property type="entry name" value="StomDev_PlantInt_Reg"/>
</dbReference>
<feature type="signal peptide" evidence="8">
    <location>
        <begin position="1"/>
        <end position="28"/>
    </location>
</feature>
<dbReference type="PANTHER" id="PTHR48004">
    <property type="entry name" value="OS01G0149700 PROTEIN"/>
    <property type="match status" value="1"/>
</dbReference>
<evidence type="ECO:0000256" key="6">
    <source>
        <dbReference type="ARBA" id="ARBA00023136"/>
    </source>
</evidence>
<reference evidence="10" key="3">
    <citation type="submission" date="2021-05" db="UniProtKB">
        <authorList>
            <consortium name="EnsemblPlants"/>
        </authorList>
    </citation>
    <scope>IDENTIFICATION</scope>
    <source>
        <strain evidence="10">cv. B73</strain>
    </source>
</reference>
<dbReference type="SUPFAM" id="SSF52047">
    <property type="entry name" value="RNI-like"/>
    <property type="match status" value="1"/>
</dbReference>
<evidence type="ECO:0000256" key="7">
    <source>
        <dbReference type="ARBA" id="ARBA00023180"/>
    </source>
</evidence>
<name>A0A804N4P6_MAIZE</name>
<reference evidence="10" key="2">
    <citation type="submission" date="2019-07" db="EMBL/GenBank/DDBJ databases">
        <authorList>
            <person name="Seetharam A."/>
            <person name="Woodhouse M."/>
            <person name="Cannon E."/>
        </authorList>
    </citation>
    <scope>NUCLEOTIDE SEQUENCE [LARGE SCALE GENOMIC DNA]</scope>
    <source>
        <strain evidence="10">cv. B73</strain>
    </source>
</reference>
<evidence type="ECO:0000256" key="8">
    <source>
        <dbReference type="SAM" id="SignalP"/>
    </source>
</evidence>
<evidence type="ECO:0000256" key="3">
    <source>
        <dbReference type="ARBA" id="ARBA00022729"/>
    </source>
</evidence>
<dbReference type="InterPro" id="IPR003591">
    <property type="entry name" value="Leu-rich_rpt_typical-subtyp"/>
</dbReference>
<dbReference type="PRINTS" id="PR00019">
    <property type="entry name" value="LEURICHRPT"/>
</dbReference>
<keyword evidence="11" id="KW-1185">Reference proteome</keyword>
<dbReference type="InterPro" id="IPR032675">
    <property type="entry name" value="LRR_dom_sf"/>
</dbReference>
<keyword evidence="7" id="KW-0325">Glycoprotein</keyword>
<dbReference type="InterPro" id="IPR013210">
    <property type="entry name" value="LRR_N_plant-typ"/>
</dbReference>
<dbReference type="Gramene" id="Zm00001eb134820_T002">
    <property type="protein sequence ID" value="Zm00001eb134820_P002"/>
    <property type="gene ID" value="Zm00001eb134820"/>
</dbReference>
<dbReference type="InterPro" id="IPR001611">
    <property type="entry name" value="Leu-rich_rpt"/>
</dbReference>
<dbReference type="SMART" id="SM00369">
    <property type="entry name" value="LRR_TYP"/>
    <property type="match status" value="5"/>
</dbReference>
<evidence type="ECO:0000256" key="5">
    <source>
        <dbReference type="ARBA" id="ARBA00022989"/>
    </source>
</evidence>
<reference evidence="11" key="1">
    <citation type="submission" date="2015-12" db="EMBL/GenBank/DDBJ databases">
        <title>Update maize B73 reference genome by single molecule sequencing technologies.</title>
        <authorList>
            <consortium name="Maize Genome Sequencing Project"/>
            <person name="Ware D."/>
        </authorList>
    </citation>
    <scope>NUCLEOTIDE SEQUENCE [LARGE SCALE GENOMIC DNA]</scope>
    <source>
        <strain evidence="11">cv. B73</strain>
    </source>
</reference>
<keyword evidence="3 8" id="KW-0732">Signal</keyword>